<sequence length="171" mass="18942">MYLALVSIGMPEQTVNLDFNIGLEDLWLTNLPLGIIAQYKTRNIFDPTRSCTCKKILNVSWKFSFGDGSSASGTVLGTDTIIFVQLQAVCTLIDNRETVIALGEDVYYPPINNSEVFWLFDSASVIVNRKLITRRGHKAIADIGMMLASVDDGTCQVIYDAIPGVYYDEDS</sequence>
<reference evidence="2 3" key="1">
    <citation type="submission" date="2020-01" db="EMBL/GenBank/DDBJ databases">
        <title>Draft genome sequence of Aspergillus udagawae IFM 46972.</title>
        <authorList>
            <person name="Takahashi H."/>
            <person name="Yaguchi T."/>
        </authorList>
    </citation>
    <scope>NUCLEOTIDE SEQUENCE [LARGE SCALE GENOMIC DNA]</scope>
    <source>
        <strain evidence="2 3">IFM 46972</strain>
    </source>
</reference>
<name>A0A8H3P056_9EURO</name>
<accession>A0A8H3P056</accession>
<dbReference type="Gene3D" id="2.40.70.10">
    <property type="entry name" value="Acid Proteases"/>
    <property type="match status" value="2"/>
</dbReference>
<dbReference type="EMBL" id="BLKC01000041">
    <property type="protein sequence ID" value="GFF40569.1"/>
    <property type="molecule type" value="Genomic_DNA"/>
</dbReference>
<gene>
    <name evidence="2" type="ORF">IFM46972_06258</name>
</gene>
<feature type="domain" description="Peptidase A1" evidence="1">
    <location>
        <begin position="2"/>
        <end position="171"/>
    </location>
</feature>
<dbReference type="SUPFAM" id="SSF50630">
    <property type="entry name" value="Acid proteases"/>
    <property type="match status" value="1"/>
</dbReference>
<dbReference type="Pfam" id="PF00026">
    <property type="entry name" value="Asp"/>
    <property type="match status" value="1"/>
</dbReference>
<evidence type="ECO:0000313" key="2">
    <source>
        <dbReference type="EMBL" id="GFF40569.1"/>
    </source>
</evidence>
<dbReference type="Proteomes" id="UP000465221">
    <property type="component" value="Unassembled WGS sequence"/>
</dbReference>
<dbReference type="AlphaFoldDB" id="A0A8H3P056"/>
<dbReference type="PROSITE" id="PS51767">
    <property type="entry name" value="PEPTIDASE_A1"/>
    <property type="match status" value="1"/>
</dbReference>
<protein>
    <submittedName>
        <fullName evidence="2">Aspartic endopeptidase</fullName>
    </submittedName>
</protein>
<evidence type="ECO:0000313" key="3">
    <source>
        <dbReference type="Proteomes" id="UP000465221"/>
    </source>
</evidence>
<proteinExistence type="predicted"/>
<comment type="caution">
    <text evidence="2">The sequence shown here is derived from an EMBL/GenBank/DDBJ whole genome shotgun (WGS) entry which is preliminary data.</text>
</comment>
<evidence type="ECO:0000259" key="1">
    <source>
        <dbReference type="PROSITE" id="PS51767"/>
    </source>
</evidence>
<organism evidence="2 3">
    <name type="scientific">Aspergillus udagawae</name>
    <dbReference type="NCBI Taxonomy" id="91492"/>
    <lineage>
        <taxon>Eukaryota</taxon>
        <taxon>Fungi</taxon>
        <taxon>Dikarya</taxon>
        <taxon>Ascomycota</taxon>
        <taxon>Pezizomycotina</taxon>
        <taxon>Eurotiomycetes</taxon>
        <taxon>Eurotiomycetidae</taxon>
        <taxon>Eurotiales</taxon>
        <taxon>Aspergillaceae</taxon>
        <taxon>Aspergillus</taxon>
        <taxon>Aspergillus subgen. Fumigati</taxon>
    </lineage>
</organism>
<dbReference type="InterPro" id="IPR033121">
    <property type="entry name" value="PEPTIDASE_A1"/>
</dbReference>
<dbReference type="InterPro" id="IPR021109">
    <property type="entry name" value="Peptidase_aspartic_dom_sf"/>
</dbReference>